<dbReference type="SUPFAM" id="SSF50494">
    <property type="entry name" value="Trypsin-like serine proteases"/>
    <property type="match status" value="1"/>
</dbReference>
<dbReference type="EMBL" id="JAAUVV010000014">
    <property type="protein sequence ID" value="NJJ04236.1"/>
    <property type="molecule type" value="Genomic_DNA"/>
</dbReference>
<accession>A0AAP6XKX4</accession>
<dbReference type="Proteomes" id="UP000591626">
    <property type="component" value="Unassembled WGS sequence"/>
</dbReference>
<dbReference type="AlphaFoldDB" id="A0AAP6XKX4"/>
<dbReference type="InterPro" id="IPR001314">
    <property type="entry name" value="Peptidase_S1A"/>
</dbReference>
<evidence type="ECO:0000313" key="1">
    <source>
        <dbReference type="EMBL" id="NJJ04236.1"/>
    </source>
</evidence>
<sequence>MPGHSYCSGALITPDTVLTCAHFFRGVDESKVRVRIDDTTYRLKSAAPIPGTDIALARLTERSSAPLLEIGAPPKIGASTLTVGFGGRAKTPQGKPGLYLGKLPFSASRSFATRIRPAGLVYASPPAIKGDSGGPVFAHGKVFAVQSLIMDPMNRNLRIATVSLLPASYR</sequence>
<evidence type="ECO:0000313" key="2">
    <source>
        <dbReference type="Proteomes" id="UP000591626"/>
    </source>
</evidence>
<gene>
    <name evidence="1" type="ORF">HC138_07735</name>
</gene>
<dbReference type="Pfam" id="PF13365">
    <property type="entry name" value="Trypsin_2"/>
    <property type="match status" value="1"/>
</dbReference>
<comment type="caution">
    <text evidence="1">The sequence shown here is derived from an EMBL/GenBank/DDBJ whole genome shotgun (WGS) entry which is preliminary data.</text>
</comment>
<dbReference type="Gene3D" id="2.40.10.120">
    <property type="match status" value="1"/>
</dbReference>
<dbReference type="PRINTS" id="PR00722">
    <property type="entry name" value="CHYMOTRYPSIN"/>
</dbReference>
<name>A0AAP6XKX4_9CORY</name>
<protein>
    <submittedName>
        <fullName evidence="1">Trypsin-like peptidase domain-containing protein</fullName>
    </submittedName>
</protein>
<dbReference type="InterPro" id="IPR009003">
    <property type="entry name" value="Peptidase_S1_PA"/>
</dbReference>
<organism evidence="1 2">
    <name type="scientific">Corynebacterium coyleae</name>
    <dbReference type="NCBI Taxonomy" id="53374"/>
    <lineage>
        <taxon>Bacteria</taxon>
        <taxon>Bacillati</taxon>
        <taxon>Actinomycetota</taxon>
        <taxon>Actinomycetes</taxon>
        <taxon>Mycobacteriales</taxon>
        <taxon>Corynebacteriaceae</taxon>
        <taxon>Corynebacterium</taxon>
    </lineage>
</organism>
<reference evidence="1 2" key="1">
    <citation type="submission" date="2020-03" db="EMBL/GenBank/DDBJ databases">
        <title>Draft genome sequences of bacterial isolates from the female urobiome.</title>
        <authorList>
            <person name="Miller-Ensminger T."/>
            <person name="Wolfe A.J."/>
            <person name="Putonti C."/>
        </authorList>
    </citation>
    <scope>NUCLEOTIDE SEQUENCE [LARGE SCALE GENOMIC DNA]</scope>
    <source>
        <strain evidence="1 2">UMB8490</strain>
    </source>
</reference>
<proteinExistence type="predicted"/>